<reference evidence="9 10" key="1">
    <citation type="submission" date="2015-03" db="EMBL/GenBank/DDBJ databases">
        <authorList>
            <person name="Hassan Y.I."/>
            <person name="Lepp D."/>
            <person name="Zhou T."/>
        </authorList>
    </citation>
    <scope>NUCLEOTIDE SEQUENCE [LARGE SCALE GENOMIC DNA]</scope>
    <source>
        <strain evidence="9 10">DSM 17137</strain>
    </source>
</reference>
<evidence type="ECO:0000259" key="7">
    <source>
        <dbReference type="PROSITE" id="PS50883"/>
    </source>
</evidence>
<accession>A0A0F5LWX0</accession>
<dbReference type="Gene3D" id="3.30.70.270">
    <property type="match status" value="1"/>
</dbReference>
<feature type="domain" description="CHASE" evidence="6">
    <location>
        <begin position="94"/>
        <end position="232"/>
    </location>
</feature>
<dbReference type="GO" id="GO:0016301">
    <property type="term" value="F:kinase activity"/>
    <property type="evidence" value="ECO:0007669"/>
    <property type="project" value="UniProtKB-KW"/>
</dbReference>
<keyword evidence="2" id="KW-0812">Transmembrane</keyword>
<dbReference type="Proteomes" id="UP000033608">
    <property type="component" value="Unassembled WGS sequence"/>
</dbReference>
<evidence type="ECO:0000259" key="5">
    <source>
        <dbReference type="PROSITE" id="PS50113"/>
    </source>
</evidence>
<keyword evidence="9" id="KW-0808">Transferase</keyword>
<dbReference type="NCBIfam" id="TIGR00254">
    <property type="entry name" value="GGDEF"/>
    <property type="match status" value="1"/>
</dbReference>
<dbReference type="Pfam" id="PF00990">
    <property type="entry name" value="GGDEF"/>
    <property type="match status" value="1"/>
</dbReference>
<dbReference type="InterPro" id="IPR001633">
    <property type="entry name" value="EAL_dom"/>
</dbReference>
<keyword evidence="3" id="KW-1133">Transmembrane helix</keyword>
<feature type="domain" description="GGDEF" evidence="8">
    <location>
        <begin position="469"/>
        <end position="602"/>
    </location>
</feature>
<dbReference type="PANTHER" id="PTHR44757:SF2">
    <property type="entry name" value="BIOFILM ARCHITECTURE MAINTENANCE PROTEIN MBAA"/>
    <property type="match status" value="1"/>
</dbReference>
<evidence type="ECO:0000313" key="10">
    <source>
        <dbReference type="Proteomes" id="UP000033608"/>
    </source>
</evidence>
<dbReference type="InterPro" id="IPR000160">
    <property type="entry name" value="GGDEF_dom"/>
</dbReference>
<evidence type="ECO:0000256" key="4">
    <source>
        <dbReference type="ARBA" id="ARBA00023136"/>
    </source>
</evidence>
<dbReference type="PATRIC" id="fig|1121477.3.peg.1108"/>
<evidence type="ECO:0000256" key="1">
    <source>
        <dbReference type="ARBA" id="ARBA00004370"/>
    </source>
</evidence>
<dbReference type="Pfam" id="PF08447">
    <property type="entry name" value="PAS_3"/>
    <property type="match status" value="1"/>
</dbReference>
<dbReference type="InterPro" id="IPR042240">
    <property type="entry name" value="CHASE_sf"/>
</dbReference>
<organism evidence="9 10">
    <name type="scientific">Devosia limi DSM 17137</name>
    <dbReference type="NCBI Taxonomy" id="1121477"/>
    <lineage>
        <taxon>Bacteria</taxon>
        <taxon>Pseudomonadati</taxon>
        <taxon>Pseudomonadota</taxon>
        <taxon>Alphaproteobacteria</taxon>
        <taxon>Hyphomicrobiales</taxon>
        <taxon>Devosiaceae</taxon>
        <taxon>Devosia</taxon>
    </lineage>
</organism>
<feature type="domain" description="PAC" evidence="5">
    <location>
        <begin position="365"/>
        <end position="416"/>
    </location>
</feature>
<dbReference type="CDD" id="cd01949">
    <property type="entry name" value="GGDEF"/>
    <property type="match status" value="1"/>
</dbReference>
<dbReference type="GO" id="GO:0007165">
    <property type="term" value="P:signal transduction"/>
    <property type="evidence" value="ECO:0007669"/>
    <property type="project" value="UniProtKB-ARBA"/>
</dbReference>
<dbReference type="InterPro" id="IPR029787">
    <property type="entry name" value="Nucleotide_cyclase"/>
</dbReference>
<dbReference type="EMBL" id="LAJF01000020">
    <property type="protein sequence ID" value="KKB86828.1"/>
    <property type="molecule type" value="Genomic_DNA"/>
</dbReference>
<dbReference type="CDD" id="cd01948">
    <property type="entry name" value="EAL"/>
    <property type="match status" value="1"/>
</dbReference>
<gene>
    <name evidence="9" type="ORF">VW29_00380</name>
</gene>
<dbReference type="FunFam" id="3.30.70.270:FF:000001">
    <property type="entry name" value="Diguanylate cyclase domain protein"/>
    <property type="match status" value="1"/>
</dbReference>
<proteinExistence type="predicted"/>
<evidence type="ECO:0000256" key="3">
    <source>
        <dbReference type="ARBA" id="ARBA00022989"/>
    </source>
</evidence>
<keyword evidence="10" id="KW-1185">Reference proteome</keyword>
<dbReference type="InterPro" id="IPR006189">
    <property type="entry name" value="CHASE_dom"/>
</dbReference>
<feature type="domain" description="EAL" evidence="7">
    <location>
        <begin position="611"/>
        <end position="862"/>
    </location>
</feature>
<evidence type="ECO:0000313" key="9">
    <source>
        <dbReference type="EMBL" id="KKB86828.1"/>
    </source>
</evidence>
<comment type="caution">
    <text evidence="9">The sequence shown here is derived from an EMBL/GenBank/DDBJ whole genome shotgun (WGS) entry which is preliminary data.</text>
</comment>
<dbReference type="AlphaFoldDB" id="A0A0F5LWX0"/>
<sequence length="869" mass="95633">MPAILALGVIVAAGLYIDQQSGVLTEQRMRSSAMDKLSLIRAKLEGNINGNIQLVRGLVSTISTEPDMDQERFSALVSNLFEERTQLRSVAAAPDLVVSATYPIAGNEKAIGLDYRLNDNQRDAALRARDTGRLVLAGPVDLVQGGRGFVGRFPVFVDQGSRRFWGVVSAVIDVERLYADSGLLDPDLPIEISITGKDATGGGGTRFYGPDLSNSNPVWANVVLPSGSWEIAAIPKDGWDSMQNSIWWQRLAMLAAGALILFPIIITSRLVAERQQHFRDLKQREAELARLSRRLGLALDTSKVGVWEMDIVSRELVWDDRMNELYGLPSDGGERGYLDWTTALHPEDLAKAEEDFARGLRTGRYYSEFRAVQKDGTVRSIRAIGAVYADAGASAKIVGVNWDVTADVALNEALKRAKLQTEARNSELEIARVRIEHNALHDSLTGLPNRRYLDDVLRRHAISGYLASGSVALLHMDLDRFKQINDTLGHAAGDAMLIHAATVLRANCGPDEFVARIGGDEFVVVLSAADGDAALASMAERIVRQMHRPVLYEGHECRFGVSIGIAVEEGADIDVKRLLINADIALYRAKARGRNRFEFFSEALQAEVVNTKRVADEILNGLERNEFVAHYQPQFDAHTLDLVGVEALVRWNHPTRGILAPDAFLAIAEELNVVATIDRLMLNQALADLRVWDEAGIEVPRVSVNVSLRRLHDEDLIAGLQLLGITPGRIAFELVESIYLDDGDAIVGWNIDQIKDLGIDVEIDDFGTGYASIVSLLKLNPKRLKIDRQFIAPIISELGQRRLLSSIIDIGKSMGIEVVAEGVETMEHARVLRDLGCDIVQGYAFARPMGAEALTNFIAEQKWRHASQA</sequence>
<dbReference type="SUPFAM" id="SSF55073">
    <property type="entry name" value="Nucleotide cyclase"/>
    <property type="match status" value="1"/>
</dbReference>
<dbReference type="STRING" id="1121477.SAMN02745223_02387"/>
<dbReference type="SMART" id="SM00052">
    <property type="entry name" value="EAL"/>
    <property type="match status" value="1"/>
</dbReference>
<dbReference type="GO" id="GO:0016020">
    <property type="term" value="C:membrane"/>
    <property type="evidence" value="ECO:0007669"/>
    <property type="project" value="UniProtKB-SubCell"/>
</dbReference>
<dbReference type="InterPro" id="IPR043128">
    <property type="entry name" value="Rev_trsase/Diguanyl_cyclase"/>
</dbReference>
<protein>
    <submittedName>
        <fullName evidence="9">Histidine kinase</fullName>
    </submittedName>
</protein>
<dbReference type="InterPro" id="IPR035919">
    <property type="entry name" value="EAL_sf"/>
</dbReference>
<dbReference type="SUPFAM" id="SSF141868">
    <property type="entry name" value="EAL domain-like"/>
    <property type="match status" value="1"/>
</dbReference>
<dbReference type="Pfam" id="PF03924">
    <property type="entry name" value="CHASE"/>
    <property type="match status" value="1"/>
</dbReference>
<dbReference type="InterPro" id="IPR000700">
    <property type="entry name" value="PAS-assoc_C"/>
</dbReference>
<evidence type="ECO:0000259" key="6">
    <source>
        <dbReference type="PROSITE" id="PS50839"/>
    </source>
</evidence>
<dbReference type="PANTHER" id="PTHR44757">
    <property type="entry name" value="DIGUANYLATE CYCLASE DGCP"/>
    <property type="match status" value="1"/>
</dbReference>
<dbReference type="SUPFAM" id="SSF55785">
    <property type="entry name" value="PYP-like sensor domain (PAS domain)"/>
    <property type="match status" value="1"/>
</dbReference>
<dbReference type="InterPro" id="IPR052155">
    <property type="entry name" value="Biofilm_reg_signaling"/>
</dbReference>
<name>A0A0F5LWX0_9HYPH</name>
<keyword evidence="4" id="KW-0472">Membrane</keyword>
<dbReference type="SMART" id="SM00267">
    <property type="entry name" value="GGDEF"/>
    <property type="match status" value="1"/>
</dbReference>
<dbReference type="InterPro" id="IPR013655">
    <property type="entry name" value="PAS_fold_3"/>
</dbReference>
<dbReference type="Gene3D" id="3.30.450.350">
    <property type="entry name" value="CHASE domain"/>
    <property type="match status" value="1"/>
</dbReference>
<dbReference type="Gene3D" id="3.30.450.20">
    <property type="entry name" value="PAS domain"/>
    <property type="match status" value="1"/>
</dbReference>
<evidence type="ECO:0000256" key="2">
    <source>
        <dbReference type="ARBA" id="ARBA00022692"/>
    </source>
</evidence>
<dbReference type="InterPro" id="IPR035965">
    <property type="entry name" value="PAS-like_dom_sf"/>
</dbReference>
<dbReference type="PROSITE" id="PS50887">
    <property type="entry name" value="GGDEF"/>
    <property type="match status" value="1"/>
</dbReference>
<dbReference type="Gene3D" id="3.20.20.450">
    <property type="entry name" value="EAL domain"/>
    <property type="match status" value="1"/>
</dbReference>
<dbReference type="PROSITE" id="PS50883">
    <property type="entry name" value="EAL"/>
    <property type="match status" value="1"/>
</dbReference>
<evidence type="ECO:0000259" key="8">
    <source>
        <dbReference type="PROSITE" id="PS50887"/>
    </source>
</evidence>
<keyword evidence="9" id="KW-0418">Kinase</keyword>
<dbReference type="Pfam" id="PF00563">
    <property type="entry name" value="EAL"/>
    <property type="match status" value="1"/>
</dbReference>
<comment type="subcellular location">
    <subcellularLocation>
        <location evidence="1">Membrane</location>
    </subcellularLocation>
</comment>
<dbReference type="SMART" id="SM01079">
    <property type="entry name" value="CHASE"/>
    <property type="match status" value="1"/>
</dbReference>
<dbReference type="PROSITE" id="PS50839">
    <property type="entry name" value="CHASE"/>
    <property type="match status" value="1"/>
</dbReference>
<dbReference type="PROSITE" id="PS50113">
    <property type="entry name" value="PAC"/>
    <property type="match status" value="1"/>
</dbReference>